<evidence type="ECO:0000313" key="1">
    <source>
        <dbReference type="EMBL" id="ALV05187.1"/>
    </source>
</evidence>
<dbReference type="STRING" id="76731.RD2015_691"/>
<dbReference type="EMBL" id="CP013729">
    <property type="protein sequence ID" value="ALV05187.1"/>
    <property type="molecule type" value="Genomic_DNA"/>
</dbReference>
<gene>
    <name evidence="1" type="ORF">RD2015_691</name>
</gene>
<name>A0A0U3MQJ0_9BURK</name>
<dbReference type="KEGG" id="rdp:RD2015_691"/>
<evidence type="ECO:0000313" key="2">
    <source>
        <dbReference type="Proteomes" id="UP000060699"/>
    </source>
</evidence>
<organism evidence="1 2">
    <name type="scientific">Roseateles depolymerans</name>
    <dbReference type="NCBI Taxonomy" id="76731"/>
    <lineage>
        <taxon>Bacteria</taxon>
        <taxon>Pseudomonadati</taxon>
        <taxon>Pseudomonadota</taxon>
        <taxon>Betaproteobacteria</taxon>
        <taxon>Burkholderiales</taxon>
        <taxon>Sphaerotilaceae</taxon>
        <taxon>Roseateles</taxon>
    </lineage>
</organism>
<dbReference type="Proteomes" id="UP000060699">
    <property type="component" value="Chromosome"/>
</dbReference>
<keyword evidence="2" id="KW-1185">Reference proteome</keyword>
<protein>
    <submittedName>
        <fullName evidence="1">Uncharacterized protein</fullName>
    </submittedName>
</protein>
<dbReference type="AlphaFoldDB" id="A0A0U3MQJ0"/>
<dbReference type="RefSeq" id="WP_147307114.1">
    <property type="nucleotide sequence ID" value="NZ_CP013729.1"/>
</dbReference>
<reference evidence="1 2" key="1">
    <citation type="submission" date="2015-12" db="EMBL/GenBank/DDBJ databases">
        <title>Complete genome of Roseateles depolymerans KCTC 42856.</title>
        <authorList>
            <person name="Kim K.M."/>
        </authorList>
    </citation>
    <scope>NUCLEOTIDE SEQUENCE [LARGE SCALE GENOMIC DNA]</scope>
    <source>
        <strain evidence="1 2">KCTC 42856</strain>
    </source>
</reference>
<accession>A0A0U3MQJ0</accession>
<proteinExistence type="predicted"/>
<sequence length="379" mass="42265">MSGRFERFLSRLHPPGTELGETAGLQLQQEKLLLTVATQRGTTLAAPLLPLLAQERRKLERLRALGTALVQTHAGVRLLKGERHGALYPTGHDRYQGDLDLLAGDEASFASCLADLTRRGMTMRTGHVTAAPQGESFYASAIFYEPNADGDRTPDSLVVELHLRAFPITPFSHLDRDAAPIAMLGEDAFDALVLLGEFVYRDGRAKRFLQRDLLDSLLVFDKLSPNDLPAFTGALDDSALWVSLALLRHQLQRIDWYDLPASLDALFNDPRCLDQPADYSMYEHQTWPFWQRRGRTRAQYEAMVSAYGLINPRQDPSEPLSAFEIGLHCARGVPIAFRLREDVLSALDGDCRHVRLLNVCQLVAGPPDRRRVIHPGPGV</sequence>